<feature type="chain" id="PRO_5014986306" evidence="1">
    <location>
        <begin position="29"/>
        <end position="75"/>
    </location>
</feature>
<feature type="signal peptide" evidence="1">
    <location>
        <begin position="1"/>
        <end position="28"/>
    </location>
</feature>
<proteinExistence type="predicted"/>
<name>A0A2M4D4Q8_ANODA</name>
<dbReference type="AlphaFoldDB" id="A0A2M4D4Q8"/>
<sequence length="75" mass="8499">MGCSYVKHRTALLIQILVVLDLVRCTETERTGHTLREHTRSIGFHNSKTMITSDLLAFPHQLFRQSLATEFGVDG</sequence>
<keyword evidence="1" id="KW-0732">Signal</keyword>
<reference evidence="2" key="1">
    <citation type="submission" date="2018-01" db="EMBL/GenBank/DDBJ databases">
        <title>An insight into the sialome of Amazonian anophelines.</title>
        <authorList>
            <person name="Ribeiro J.M."/>
            <person name="Scarpassa V."/>
            <person name="Calvo E."/>
        </authorList>
    </citation>
    <scope>NUCLEOTIDE SEQUENCE</scope>
</reference>
<dbReference type="EMBL" id="GGFL01008313">
    <property type="protein sequence ID" value="MBW72491.1"/>
    <property type="molecule type" value="Transcribed_RNA"/>
</dbReference>
<evidence type="ECO:0000256" key="1">
    <source>
        <dbReference type="SAM" id="SignalP"/>
    </source>
</evidence>
<accession>A0A2M4D4Q8</accession>
<organism evidence="2">
    <name type="scientific">Anopheles darlingi</name>
    <name type="common">Mosquito</name>
    <dbReference type="NCBI Taxonomy" id="43151"/>
    <lineage>
        <taxon>Eukaryota</taxon>
        <taxon>Metazoa</taxon>
        <taxon>Ecdysozoa</taxon>
        <taxon>Arthropoda</taxon>
        <taxon>Hexapoda</taxon>
        <taxon>Insecta</taxon>
        <taxon>Pterygota</taxon>
        <taxon>Neoptera</taxon>
        <taxon>Endopterygota</taxon>
        <taxon>Diptera</taxon>
        <taxon>Nematocera</taxon>
        <taxon>Culicoidea</taxon>
        <taxon>Culicidae</taxon>
        <taxon>Anophelinae</taxon>
        <taxon>Anopheles</taxon>
    </lineage>
</organism>
<evidence type="ECO:0000313" key="2">
    <source>
        <dbReference type="EMBL" id="MBW72491.1"/>
    </source>
</evidence>
<protein>
    <submittedName>
        <fullName evidence="2">Putative secreted protein</fullName>
    </submittedName>
</protein>